<dbReference type="EMBL" id="JAPFFF010000017">
    <property type="protein sequence ID" value="KAK8863863.1"/>
    <property type="molecule type" value="Genomic_DNA"/>
</dbReference>
<feature type="transmembrane region" description="Helical" evidence="7">
    <location>
        <begin position="120"/>
        <end position="143"/>
    </location>
</feature>
<keyword evidence="4 7" id="KW-1133">Transmembrane helix</keyword>
<evidence type="ECO:0000256" key="7">
    <source>
        <dbReference type="SAM" id="Phobius"/>
    </source>
</evidence>
<dbReference type="PROSITE" id="PS50125">
    <property type="entry name" value="GUANYLATE_CYCLASE_2"/>
    <property type="match status" value="1"/>
</dbReference>
<dbReference type="Gene3D" id="3.30.70.1230">
    <property type="entry name" value="Nucleotide cyclase"/>
    <property type="match status" value="1"/>
</dbReference>
<comment type="caution">
    <text evidence="9">The sequence shown here is derived from an EMBL/GenBank/DDBJ whole genome shotgun (WGS) entry which is preliminary data.</text>
</comment>
<feature type="transmembrane region" description="Helical" evidence="7">
    <location>
        <begin position="234"/>
        <end position="252"/>
    </location>
</feature>
<proteinExistence type="predicted"/>
<dbReference type="InterPro" id="IPR001054">
    <property type="entry name" value="A/G_cyclase"/>
</dbReference>
<evidence type="ECO:0000256" key="1">
    <source>
        <dbReference type="ARBA" id="ARBA00004370"/>
    </source>
</evidence>
<evidence type="ECO:0000256" key="5">
    <source>
        <dbReference type="ARBA" id="ARBA00023136"/>
    </source>
</evidence>
<sequence>MTDSSYGAQNLPVSNGSLTHDSFNSNSFERYGDLLHQSFIKKFRGDLIQLFNYVYSVSPRFTFIHHLMDVLRILQFLGPSLLVSYTNFWVKGSVQHITVDVISFFFLVIPPSVKESVGFIYLYIFIGLRLFLFIILCFASFYFKRNAKLPNIITQYIAFDFSTFGYFLHPIALYQVFDFLSDLIFGEFNRSVVGFSIIMAVVFIIMITHCSLVFEITSKSMIFRPTSLMSLTSAPTNQIFLTTILITSCIGFGSDASQIVTIVVLCLTFIFYLISIMSIFYQGGFVYLHTSVVVLASSITGAIFTLLTLICTALKKKGELIFIFAFAILFVFLTFISFLILKSYRLKLLNVLDSFPEEMSKFIEVVRSKNYFLFLCLTGFTYAHPICVDLKIFSHAIERWKPDPIINFAFAKFIAIYLEQTKRLVWIYFNVSLNKLNGPTIRCIKEQTLGIIRSRETDLGSQLKARLNRISSHCDTIKHKILHVWDIVIQGNIGDIESSTKRAIKEIEQTDADYKHLIRQFPNNRYAIQAYAKFLSDIKADFRFAFEMNEKYRRLRLGNVIIKDQAHEFGLSTFKLLPDNIKTSLNGNNNISTMSDSGAMIQSSSFQESSDFRVTQDLNEVDQLSNLRNRIEELAIPAVRRTEIIRIIFLFVFFFVPCLFGLIYLDIYYDDLKSPLGFLSAISLIRSYLYQIVTFSMRAMAEKLGVFSVIENITKPPPVQFGYSWDTVEQLRFIVQSAADAVQEFSSFQAFKQGNANIQRAKELVFNNALSYIYCVSPDSCMSDNLSIQTALMDFIVQQCSFLKILESNNGTVNASLINTSIFLNTANNIYNLTETTILALGYMTDYINEVYDRNKKISFICLIVIIIFEFLVFFISLIVELIIINSNKKETYQCLFSLPKNTVSKLAEKFKLYRKTNFQDRIIQGRSSFLHLNNTTKSVSNDSSSFLQNENNNQEMNNQEQNTLKIFNSISYSDSYLSDIFILTFFTLLIILLAIGCVILFVNIVNNANTTLKESAPHINYFLGSYAMMMGAMNNLQQSLLKFTPYAIQSQNLSFLMNLIKQKLNQSREYYHYSSYGDLSDDQPPLASLEADVRNSQYLTEYCYDPLTIPTKIQDAFSCYPVDMAFLLLEPVLLYTMLPYEQNITDKLNSNDIVYSVVWNELISPLYNNFFYPVHISIIPTITDNLNDGKSAKISGIIAMLVAAFLIEMCMFFQLYTIERHIRSVLCLLLHCQSEDIMSNIKIMKLLSGDFSSLRNDSVNRDEEFCDFVFENHPDAIMYANFSDMVVQNRNESVRRIFGDNVYNDIIGKSIKKFFLSEKFVGDINPLFNAINANQVKSISYKDETKGVIYLEASSMLSNGIFIMICKDATESNNYTLLINEEKKKYDNLLSKILPKALANQVQKYEKSISFTVQNVTVLFADIVEFNTLCRNLPPNRVLSILNMLFARFDQLLLKRPTLTKIKNIGDCYMVVGGIFNDAPQQIDHAKETVSYGLDLIRAAWDVKKEQNQNIDIKIGVHTGGPIVAGILDIPRPTFEVFGQPVGVAQFLKKKGLPMFVHLSRPCYELLFKSINSAEFHENGKHTYKDTTCLTYVATVKFKK</sequence>
<evidence type="ECO:0000256" key="6">
    <source>
        <dbReference type="ARBA" id="ARBA00023239"/>
    </source>
</evidence>
<feature type="transmembrane region" description="Helical" evidence="7">
    <location>
        <begin position="320"/>
        <end position="341"/>
    </location>
</feature>
<dbReference type="InterPro" id="IPR029787">
    <property type="entry name" value="Nucleotide_cyclase"/>
</dbReference>
<keyword evidence="10" id="KW-1185">Reference proteome</keyword>
<gene>
    <name evidence="9" type="ORF">M9Y10_011554</name>
</gene>
<dbReference type="InterPro" id="IPR050401">
    <property type="entry name" value="Cyclic_nucleotide_synthase"/>
</dbReference>
<feature type="transmembrane region" description="Helical" evidence="7">
    <location>
        <begin position="675"/>
        <end position="693"/>
    </location>
</feature>
<evidence type="ECO:0000256" key="3">
    <source>
        <dbReference type="ARBA" id="ARBA00022741"/>
    </source>
</evidence>
<feature type="transmembrane region" description="Helical" evidence="7">
    <location>
        <begin position="88"/>
        <end position="108"/>
    </location>
</feature>
<protein>
    <recommendedName>
        <fullName evidence="8">Guanylate cyclase domain-containing protein</fullName>
    </recommendedName>
</protein>
<dbReference type="CDD" id="cd07302">
    <property type="entry name" value="CHD"/>
    <property type="match status" value="1"/>
</dbReference>
<dbReference type="Pfam" id="PF00211">
    <property type="entry name" value="Guanylate_cyc"/>
    <property type="match status" value="1"/>
</dbReference>
<keyword evidence="6" id="KW-0456">Lyase</keyword>
<feature type="transmembrane region" description="Helical" evidence="7">
    <location>
        <begin position="647"/>
        <end position="669"/>
    </location>
</feature>
<accession>A0ABR2IL19</accession>
<dbReference type="PANTHER" id="PTHR11920:SF335">
    <property type="entry name" value="GUANYLATE CYCLASE"/>
    <property type="match status" value="1"/>
</dbReference>
<evidence type="ECO:0000313" key="10">
    <source>
        <dbReference type="Proteomes" id="UP001470230"/>
    </source>
</evidence>
<name>A0ABR2IL19_9EUKA</name>
<feature type="transmembrane region" description="Helical" evidence="7">
    <location>
        <begin position="192"/>
        <end position="214"/>
    </location>
</feature>
<dbReference type="PANTHER" id="PTHR11920">
    <property type="entry name" value="GUANYLYL CYCLASE"/>
    <property type="match status" value="1"/>
</dbReference>
<comment type="subcellular location">
    <subcellularLocation>
        <location evidence="1">Membrane</location>
    </subcellularLocation>
</comment>
<feature type="transmembrane region" description="Helical" evidence="7">
    <location>
        <begin position="860"/>
        <end position="884"/>
    </location>
</feature>
<evidence type="ECO:0000259" key="8">
    <source>
        <dbReference type="PROSITE" id="PS50125"/>
    </source>
</evidence>
<dbReference type="SMART" id="SM00044">
    <property type="entry name" value="CYCc"/>
    <property type="match status" value="1"/>
</dbReference>
<keyword evidence="2 7" id="KW-0812">Transmembrane</keyword>
<feature type="transmembrane region" description="Helical" evidence="7">
    <location>
        <begin position="1198"/>
        <end position="1217"/>
    </location>
</feature>
<dbReference type="SUPFAM" id="SSF55073">
    <property type="entry name" value="Nucleotide cyclase"/>
    <property type="match status" value="1"/>
</dbReference>
<evidence type="ECO:0000256" key="2">
    <source>
        <dbReference type="ARBA" id="ARBA00022692"/>
    </source>
</evidence>
<reference evidence="9 10" key="1">
    <citation type="submission" date="2024-04" db="EMBL/GenBank/DDBJ databases">
        <title>Tritrichomonas musculus Genome.</title>
        <authorList>
            <person name="Alves-Ferreira E."/>
            <person name="Grigg M."/>
            <person name="Lorenzi H."/>
            <person name="Galac M."/>
        </authorList>
    </citation>
    <scope>NUCLEOTIDE SEQUENCE [LARGE SCALE GENOMIC DNA]</scope>
    <source>
        <strain evidence="9 10">EAF2021</strain>
    </source>
</reference>
<keyword evidence="3" id="KW-0547">Nucleotide-binding</keyword>
<organism evidence="9 10">
    <name type="scientific">Tritrichomonas musculus</name>
    <dbReference type="NCBI Taxonomy" id="1915356"/>
    <lineage>
        <taxon>Eukaryota</taxon>
        <taxon>Metamonada</taxon>
        <taxon>Parabasalia</taxon>
        <taxon>Tritrichomonadida</taxon>
        <taxon>Tritrichomonadidae</taxon>
        <taxon>Tritrichomonas</taxon>
    </lineage>
</organism>
<feature type="transmembrane region" description="Helical" evidence="7">
    <location>
        <begin position="163"/>
        <end position="180"/>
    </location>
</feature>
<evidence type="ECO:0000313" key="9">
    <source>
        <dbReference type="EMBL" id="KAK8863863.1"/>
    </source>
</evidence>
<keyword evidence="5 7" id="KW-0472">Membrane</keyword>
<feature type="transmembrane region" description="Helical" evidence="7">
    <location>
        <begin position="287"/>
        <end position="313"/>
    </location>
</feature>
<evidence type="ECO:0000256" key="4">
    <source>
        <dbReference type="ARBA" id="ARBA00022989"/>
    </source>
</evidence>
<feature type="transmembrane region" description="Helical" evidence="7">
    <location>
        <begin position="259"/>
        <end position="281"/>
    </location>
</feature>
<feature type="domain" description="Guanylate cyclase" evidence="8">
    <location>
        <begin position="1418"/>
        <end position="1550"/>
    </location>
</feature>
<feature type="transmembrane region" description="Helical" evidence="7">
    <location>
        <begin position="981"/>
        <end position="1006"/>
    </location>
</feature>
<dbReference type="Proteomes" id="UP001470230">
    <property type="component" value="Unassembled WGS sequence"/>
</dbReference>